<gene>
    <name evidence="1" type="ORF">Tco_1056797</name>
</gene>
<protein>
    <recommendedName>
        <fullName evidence="3">Protein kinase-like domain, concanavalin A-like lectin/glucanase domain protein</fullName>
    </recommendedName>
</protein>
<evidence type="ECO:0000313" key="1">
    <source>
        <dbReference type="EMBL" id="GJT82455.1"/>
    </source>
</evidence>
<organism evidence="1 2">
    <name type="scientific">Tanacetum coccineum</name>
    <dbReference type="NCBI Taxonomy" id="301880"/>
    <lineage>
        <taxon>Eukaryota</taxon>
        <taxon>Viridiplantae</taxon>
        <taxon>Streptophyta</taxon>
        <taxon>Embryophyta</taxon>
        <taxon>Tracheophyta</taxon>
        <taxon>Spermatophyta</taxon>
        <taxon>Magnoliopsida</taxon>
        <taxon>eudicotyledons</taxon>
        <taxon>Gunneridae</taxon>
        <taxon>Pentapetalae</taxon>
        <taxon>asterids</taxon>
        <taxon>campanulids</taxon>
        <taxon>Asterales</taxon>
        <taxon>Asteraceae</taxon>
        <taxon>Asteroideae</taxon>
        <taxon>Anthemideae</taxon>
        <taxon>Anthemidinae</taxon>
        <taxon>Tanacetum</taxon>
    </lineage>
</organism>
<accession>A0ABQ5H512</accession>
<evidence type="ECO:0008006" key="3">
    <source>
        <dbReference type="Google" id="ProtNLM"/>
    </source>
</evidence>
<keyword evidence="2" id="KW-1185">Reference proteome</keyword>
<evidence type="ECO:0000313" key="2">
    <source>
        <dbReference type="Proteomes" id="UP001151760"/>
    </source>
</evidence>
<dbReference type="EMBL" id="BQNB010019169">
    <property type="protein sequence ID" value="GJT82455.1"/>
    <property type="molecule type" value="Genomic_DNA"/>
</dbReference>
<dbReference type="Proteomes" id="UP001151760">
    <property type="component" value="Unassembled WGS sequence"/>
</dbReference>
<name>A0ABQ5H512_9ASTR</name>
<proteinExistence type="predicted"/>
<reference evidence="1" key="1">
    <citation type="journal article" date="2022" name="Int. J. Mol. Sci.">
        <title>Draft Genome of Tanacetum Coccineum: Genomic Comparison of Closely Related Tanacetum-Family Plants.</title>
        <authorList>
            <person name="Yamashiro T."/>
            <person name="Shiraishi A."/>
            <person name="Nakayama K."/>
            <person name="Satake H."/>
        </authorList>
    </citation>
    <scope>NUCLEOTIDE SEQUENCE</scope>
</reference>
<comment type="caution">
    <text evidence="1">The sequence shown here is derived from an EMBL/GenBank/DDBJ whole genome shotgun (WGS) entry which is preliminary data.</text>
</comment>
<sequence length="219" mass="25881">METDVEVEELIDKEESKFETDKEVKEIFKEAEEDEDDENFNSFSTMKELSHHERLLKNPRPSRKPLNPDKISNFVGRVRRLKIFIGSLAYECEFIILEDTTSIIDRHLAEMVFERPFIDGTDLVYNEEEGTVMFEQDDENITFKMPHTIEIFKQTRLMGLSTDSIPPSTYEENFGHGRTYYYQSLLIGDKYKQDEGDRRGIRHLMRLEKEMMDNKGEVT</sequence>
<reference evidence="1" key="2">
    <citation type="submission" date="2022-01" db="EMBL/GenBank/DDBJ databases">
        <authorList>
            <person name="Yamashiro T."/>
            <person name="Shiraishi A."/>
            <person name="Satake H."/>
            <person name="Nakayama K."/>
        </authorList>
    </citation>
    <scope>NUCLEOTIDE SEQUENCE</scope>
</reference>